<gene>
    <name evidence="1" type="ordered locus">Mboo_0601</name>
</gene>
<keyword evidence="2" id="KW-1185">Reference proteome</keyword>
<dbReference type="OrthoDB" id="52943at2157"/>
<name>A7I5V8_METB6</name>
<dbReference type="Pfam" id="PF24830">
    <property type="entry name" value="DUF7714"/>
    <property type="match status" value="1"/>
</dbReference>
<proteinExistence type="predicted"/>
<organism evidence="1 2">
    <name type="scientific">Methanoregula boonei (strain DSM 21154 / JCM 14090 / 6A8)</name>
    <dbReference type="NCBI Taxonomy" id="456442"/>
    <lineage>
        <taxon>Archaea</taxon>
        <taxon>Methanobacteriati</taxon>
        <taxon>Methanobacteriota</taxon>
        <taxon>Stenosarchaea group</taxon>
        <taxon>Methanomicrobia</taxon>
        <taxon>Methanomicrobiales</taxon>
        <taxon>Methanoregulaceae</taxon>
        <taxon>Methanoregula</taxon>
    </lineage>
</organism>
<evidence type="ECO:0000313" key="1">
    <source>
        <dbReference type="EMBL" id="ABS55119.1"/>
    </source>
</evidence>
<dbReference type="GeneID" id="5412161"/>
<dbReference type="KEGG" id="mbn:Mboo_0601"/>
<reference evidence="2" key="1">
    <citation type="journal article" date="2015" name="Microbiology">
        <title>Genome of Methanoregula boonei 6A8 reveals adaptations to oligotrophic peatland environments.</title>
        <authorList>
            <person name="Braeuer S."/>
            <person name="Cadillo-Quiroz H."/>
            <person name="Kyrpides N."/>
            <person name="Woyke T."/>
            <person name="Goodwin L."/>
            <person name="Detter C."/>
            <person name="Podell S."/>
            <person name="Yavitt J.B."/>
            <person name="Zinder S.H."/>
        </authorList>
    </citation>
    <scope>NUCLEOTIDE SEQUENCE [LARGE SCALE GENOMIC DNA]</scope>
    <source>
        <strain evidence="2">DSM 21154 / JCM 14090 / 6A8</strain>
    </source>
</reference>
<evidence type="ECO:0000313" key="2">
    <source>
        <dbReference type="Proteomes" id="UP000002408"/>
    </source>
</evidence>
<dbReference type="InterPro" id="IPR056131">
    <property type="entry name" value="DUF7714"/>
</dbReference>
<protein>
    <submittedName>
        <fullName evidence="1">Uncharacterized protein</fullName>
    </submittedName>
</protein>
<accession>A7I5V8</accession>
<sequence length="266" mass="29742">MIFPEHCKFVGVAAEKPCGDRVYVLSRYLLRETEGGYELLEVVLDPAQDRVMREIISSRVLATPAEIFSYPEKVQLNDRTRLVRLAQESGYRCTVFTGLEENMTFVLDPDLSGFLTLHVYDVLPPRPTLSASLKEMEALGLFGELSVIFDHHIRDITTVPADVYPCRAAGYTRTLDADPLRGGERVAGCLTAQQFCTECYGTDFTLENICPLEQIAEEPFIARCCRAEREGVGTWNGKFGAIVHWGASPAKIARSVQEVVSRWSAR</sequence>
<dbReference type="RefSeq" id="WP_012106140.1">
    <property type="nucleotide sequence ID" value="NC_009712.1"/>
</dbReference>
<dbReference type="STRING" id="456442.Mboo_0601"/>
<dbReference type="AlphaFoldDB" id="A7I5V8"/>
<dbReference type="eggNOG" id="arCOG04973">
    <property type="taxonomic scope" value="Archaea"/>
</dbReference>
<dbReference type="Proteomes" id="UP000002408">
    <property type="component" value="Chromosome"/>
</dbReference>
<dbReference type="HOGENOM" id="CLU_978633_0_0_2"/>
<dbReference type="EMBL" id="CP000780">
    <property type="protein sequence ID" value="ABS55119.1"/>
    <property type="molecule type" value="Genomic_DNA"/>
</dbReference>